<keyword evidence="4" id="KW-0472">Membrane</keyword>
<reference evidence="8 9" key="1">
    <citation type="submission" date="2022-01" db="EMBL/GenBank/DDBJ databases">
        <title>Flavihumibacter sp. nov., isolated from sediment of a river.</title>
        <authorList>
            <person name="Liu H."/>
        </authorList>
    </citation>
    <scope>NUCLEOTIDE SEQUENCE [LARGE SCALE GENOMIC DNA]</scope>
    <source>
        <strain evidence="8 9">RY-1</strain>
    </source>
</reference>
<keyword evidence="2 5" id="KW-0732">Signal</keyword>
<dbReference type="InterPro" id="IPR004843">
    <property type="entry name" value="Calcineurin-like_PHP"/>
</dbReference>
<evidence type="ECO:0000313" key="9">
    <source>
        <dbReference type="Proteomes" id="UP001200145"/>
    </source>
</evidence>
<feature type="chain" id="PRO_5045994971" evidence="5">
    <location>
        <begin position="24"/>
        <end position="1209"/>
    </location>
</feature>
<evidence type="ECO:0000256" key="1">
    <source>
        <dbReference type="ARBA" id="ARBA00004370"/>
    </source>
</evidence>
<evidence type="ECO:0000313" key="8">
    <source>
        <dbReference type="EMBL" id="MCF1716989.1"/>
    </source>
</evidence>
<dbReference type="PANTHER" id="PTHR10161:SF14">
    <property type="entry name" value="TARTRATE-RESISTANT ACID PHOSPHATASE TYPE 5"/>
    <property type="match status" value="1"/>
</dbReference>
<evidence type="ECO:0000256" key="5">
    <source>
        <dbReference type="SAM" id="SignalP"/>
    </source>
</evidence>
<dbReference type="EMBL" id="JAKEVY010000008">
    <property type="protein sequence ID" value="MCF1716989.1"/>
    <property type="molecule type" value="Genomic_DNA"/>
</dbReference>
<dbReference type="InterPro" id="IPR000184">
    <property type="entry name" value="Bac_surfAg_D15"/>
</dbReference>
<feature type="domain" description="Bacterial surface antigen (D15)" evidence="7">
    <location>
        <begin position="943"/>
        <end position="1192"/>
    </location>
</feature>
<organism evidence="8 9">
    <name type="scientific">Flavihumibacter fluminis</name>
    <dbReference type="NCBI Taxonomy" id="2909236"/>
    <lineage>
        <taxon>Bacteria</taxon>
        <taxon>Pseudomonadati</taxon>
        <taxon>Bacteroidota</taxon>
        <taxon>Chitinophagia</taxon>
        <taxon>Chitinophagales</taxon>
        <taxon>Chitinophagaceae</taxon>
        <taxon>Flavihumibacter</taxon>
    </lineage>
</organism>
<evidence type="ECO:0000256" key="4">
    <source>
        <dbReference type="ARBA" id="ARBA00023136"/>
    </source>
</evidence>
<protein>
    <submittedName>
        <fullName evidence="8">BamA/TamA family outer membrane protein</fullName>
    </submittedName>
</protein>
<evidence type="ECO:0000259" key="7">
    <source>
        <dbReference type="Pfam" id="PF01103"/>
    </source>
</evidence>
<accession>A0ABS9BP37</accession>
<gene>
    <name evidence="8" type="ORF">L0U88_20270</name>
</gene>
<dbReference type="Pfam" id="PF01103">
    <property type="entry name" value="Omp85"/>
    <property type="match status" value="1"/>
</dbReference>
<comment type="caution">
    <text evidence="8">The sequence shown here is derived from an EMBL/GenBank/DDBJ whole genome shotgun (WGS) entry which is preliminary data.</text>
</comment>
<dbReference type="Pfam" id="PF00149">
    <property type="entry name" value="Metallophos"/>
    <property type="match status" value="1"/>
</dbReference>
<sequence>MNPFAIRLLFSSLLILGSMLVSAQTDSVVQEIIFIGDAGELTNNQHPVLNKLLQSQHSKNGKATALFFLGDNIYPAGLPDEQSKHYSRYKAILDTQWKAGVQLADQIYFIPGNHDWAKGHSNGWQQVKNQGEYIQNLNLPNLFFLPADGCPGPEERNLSDQLTVIIMDSQWWLQQTEKPGISSDCDCNTEEEVLFRLQEILYRNREKTILFLSHHPFVSSGIHGGYYQFRQHLFPLTEINPKLYIPLPIIGSIYPIVRGGFGNIQDNKHPTYKNMSSRIDSLLTYHGRVLRFAGHEHGLQHIRINNQHYIVSGAGSKATRHRKNNGDQISFSTTGYAKLQWFTDGKMQLVFMEAGEVTHQEVYRQVILLPAPKTSDTADLPVSKWPDSISLAAAPYFTAGRLRQLIFGSNYRQEWTTPVKVPVFSIKDFNGGLHPTKRGGGMQSRSLRLEDSSGREYVLRSIEKYPDKTLPEELRQTFVKDAIVDGISASYPYAALSVPGLAKAAGIPHTKPKLVFLPNDPALGQYRADFGNKLYLFEPREPDGLAKTYSTDKVLEAIRKDNDNITDQQAVLKARLLDMFIMDFDRHDDQWRWGSRNTKEGRIYFPIPRDRDQAFFTNRGWIPWLISRSWLLPKFQGFNIQAENINRFNYNARYFDRSFLNRTSRADWEKLSIQLVKQISDAVIDSALAAQPTELQSMQAGTIAAILKKRKLFFVDEVLEYQSFLHRTIDIAGSNKKDWFELEWKEKGDLKLTIFDINKEGKPSDKLSEQRIDPFITRELRLYGLKGSDVFHIRGEMPRGFTVRIISGEGNDSLVLDQSGNRSSDIKWYDIEQEANQLTGPGKLKKKFSHLPSVHNYDRKSFRYNITTPLLLATYNRDDGVFLGAGLRSTHHRFRKEPFAYQHQFNAYYAVATGAYQFRYLFDAPSFRFFANLKAPNNTRNFFGFGNQTKFVKTDQINITYYRSRFNLFELAALAKYDPAPSLQLNAGPVFQHYWIDYDDNQDRFITKPESGLDQERLKQKKTYLGLQAQTVLDTRNNQTAPTRGVHWINTARWINGVSRISNSFTQWESTFSYFVNLIAPNQVVLAGRIGGGANYGNYEFFQAQYLGGNESLRGYRNFRFAGNKRFYNNLDLRIKLTELRGYILPGTLGLLFFQDLGRVWLKNESSRRWHLGYGGGIWLAPANRFVLAACYGQSEEGGLPFVSLGFQF</sequence>
<name>A0ABS9BP37_9BACT</name>
<dbReference type="Gene3D" id="3.60.21.10">
    <property type="match status" value="2"/>
</dbReference>
<dbReference type="RefSeq" id="WP_234868644.1">
    <property type="nucleotide sequence ID" value="NZ_JAKEVY010000008.1"/>
</dbReference>
<proteinExistence type="predicted"/>
<dbReference type="PANTHER" id="PTHR10161">
    <property type="entry name" value="TARTRATE-RESISTANT ACID PHOSPHATASE TYPE 5"/>
    <property type="match status" value="1"/>
</dbReference>
<dbReference type="Gene3D" id="2.40.160.50">
    <property type="entry name" value="membrane protein fhac: a member of the omp85/tpsb transporter family"/>
    <property type="match status" value="1"/>
</dbReference>
<feature type="domain" description="Calcineurin-like phosphoesterase" evidence="6">
    <location>
        <begin position="32"/>
        <end position="230"/>
    </location>
</feature>
<dbReference type="InterPro" id="IPR051558">
    <property type="entry name" value="Metallophosphoesterase_PAP"/>
</dbReference>
<evidence type="ECO:0000256" key="3">
    <source>
        <dbReference type="ARBA" id="ARBA00022801"/>
    </source>
</evidence>
<evidence type="ECO:0000256" key="2">
    <source>
        <dbReference type="ARBA" id="ARBA00022729"/>
    </source>
</evidence>
<evidence type="ECO:0000259" key="6">
    <source>
        <dbReference type="Pfam" id="PF00149"/>
    </source>
</evidence>
<dbReference type="SUPFAM" id="SSF56300">
    <property type="entry name" value="Metallo-dependent phosphatases"/>
    <property type="match status" value="1"/>
</dbReference>
<dbReference type="InterPro" id="IPR029052">
    <property type="entry name" value="Metallo-depent_PP-like"/>
</dbReference>
<keyword evidence="3" id="KW-0378">Hydrolase</keyword>
<comment type="subcellular location">
    <subcellularLocation>
        <location evidence="1">Membrane</location>
    </subcellularLocation>
</comment>
<feature type="signal peptide" evidence="5">
    <location>
        <begin position="1"/>
        <end position="23"/>
    </location>
</feature>
<keyword evidence="9" id="KW-1185">Reference proteome</keyword>
<dbReference type="Proteomes" id="UP001200145">
    <property type="component" value="Unassembled WGS sequence"/>
</dbReference>